<dbReference type="SUPFAM" id="SSF52266">
    <property type="entry name" value="SGNH hydrolase"/>
    <property type="match status" value="1"/>
</dbReference>
<reference evidence="4" key="1">
    <citation type="submission" date="2016-02" db="EMBL/GenBank/DDBJ databases">
        <title>Genome sequence of Bacillus trypoxylicola KCTC 13244(T).</title>
        <authorList>
            <person name="Jeong H."/>
            <person name="Park S.-H."/>
            <person name="Choi S.-K."/>
        </authorList>
    </citation>
    <scope>NUCLEOTIDE SEQUENCE [LARGE SCALE GENOMIC DNA]</scope>
    <source>
        <strain evidence="4">KCTC 13244</strain>
    </source>
</reference>
<protein>
    <recommendedName>
        <fullName evidence="3">SGNH hydrolase-type esterase domain-containing protein</fullName>
    </recommendedName>
</protein>
<dbReference type="AlphaFoldDB" id="A0A161PBX8"/>
<dbReference type="RefSeq" id="WP_061949138.1">
    <property type="nucleotide sequence ID" value="NZ_LTAO01000023.1"/>
</dbReference>
<gene>
    <name evidence="4" type="ORF">AZF04_07330</name>
</gene>
<evidence type="ECO:0000256" key="1">
    <source>
        <dbReference type="ARBA" id="ARBA00008668"/>
    </source>
</evidence>
<dbReference type="Gene3D" id="2.60.120.430">
    <property type="entry name" value="Galactose-binding lectin"/>
    <property type="match status" value="1"/>
</dbReference>
<keyword evidence="2" id="KW-0378">Hydrolase</keyword>
<dbReference type="OrthoDB" id="9807041at2"/>
<dbReference type="EMBL" id="LTAO01000023">
    <property type="protein sequence ID" value="KYG29329.1"/>
    <property type="molecule type" value="Genomic_DNA"/>
</dbReference>
<keyword evidence="5" id="KW-1185">Reference proteome</keyword>
<sequence>MNQFSQKDCFQFSFPLEQPETLHDLGEHHFGFVERESVSRDEEARNSLAGEYHIPVKPSFVITVEQGFYEIKVKIGSPKVEGITSVKSGLGHIILENIHTKYNERKEYIFTVEAVHGQLSFLFYGENPVVEGLEIKRVTNGYTIYLAGDSTVTDQPAGQYPYYGWGQSLSSFLNQNVAVSNHAHSGRSTKSFMTERRLERILNQIKKGDFLFIQFAHNDEKDNEGGTLADSTYRDYLKKYIDSAKEKGAMPVLITPMHRRQFDENGKIINTHQKYIEAMKQVALQNGVICLDLAAESKDLFERLGKQETKKLFMWSKPGEYELHPNGTEDNTHFTEMGASEIAALVVSQMRQHRSLQGLLKHP</sequence>
<evidence type="ECO:0000313" key="4">
    <source>
        <dbReference type="EMBL" id="KYG29329.1"/>
    </source>
</evidence>
<feature type="domain" description="SGNH hydrolase-type esterase" evidence="3">
    <location>
        <begin position="148"/>
        <end position="326"/>
    </location>
</feature>
<dbReference type="InterPro" id="IPR008979">
    <property type="entry name" value="Galactose-bd-like_sf"/>
</dbReference>
<evidence type="ECO:0000256" key="2">
    <source>
        <dbReference type="ARBA" id="ARBA00022801"/>
    </source>
</evidence>
<dbReference type="GO" id="GO:0016787">
    <property type="term" value="F:hydrolase activity"/>
    <property type="evidence" value="ECO:0007669"/>
    <property type="project" value="UniProtKB-KW"/>
</dbReference>
<evidence type="ECO:0000259" key="3">
    <source>
        <dbReference type="Pfam" id="PF13472"/>
    </source>
</evidence>
<proteinExistence type="inferred from homology"/>
<dbReference type="InterPro" id="IPR037459">
    <property type="entry name" value="RhgT-like"/>
</dbReference>
<organism evidence="4 5">
    <name type="scientific">Alkalihalobacillus trypoxylicola</name>
    <dbReference type="NCBI Taxonomy" id="519424"/>
    <lineage>
        <taxon>Bacteria</taxon>
        <taxon>Bacillati</taxon>
        <taxon>Bacillota</taxon>
        <taxon>Bacilli</taxon>
        <taxon>Bacillales</taxon>
        <taxon>Bacillaceae</taxon>
        <taxon>Alkalihalobacillus</taxon>
    </lineage>
</organism>
<evidence type="ECO:0000313" key="5">
    <source>
        <dbReference type="Proteomes" id="UP000075806"/>
    </source>
</evidence>
<dbReference type="Pfam" id="PF13472">
    <property type="entry name" value="Lipase_GDSL_2"/>
    <property type="match status" value="1"/>
</dbReference>
<comment type="caution">
    <text evidence="4">The sequence shown here is derived from an EMBL/GenBank/DDBJ whole genome shotgun (WGS) entry which is preliminary data.</text>
</comment>
<dbReference type="PANTHER" id="PTHR43695">
    <property type="entry name" value="PUTATIVE (AFU_ORTHOLOGUE AFUA_2G17250)-RELATED"/>
    <property type="match status" value="1"/>
</dbReference>
<dbReference type="Proteomes" id="UP000075806">
    <property type="component" value="Unassembled WGS sequence"/>
</dbReference>
<comment type="similarity">
    <text evidence="1">Belongs to the 'GDSL' lipolytic enzyme family.</text>
</comment>
<dbReference type="SUPFAM" id="SSF49785">
    <property type="entry name" value="Galactose-binding domain-like"/>
    <property type="match status" value="1"/>
</dbReference>
<dbReference type="InterPro" id="IPR013830">
    <property type="entry name" value="SGNH_hydro"/>
</dbReference>
<dbReference type="Gene3D" id="3.40.50.1110">
    <property type="entry name" value="SGNH hydrolase"/>
    <property type="match status" value="1"/>
</dbReference>
<dbReference type="STRING" id="519424.AZF04_07330"/>
<name>A0A161PBX8_9BACI</name>
<dbReference type="PANTHER" id="PTHR43695:SF1">
    <property type="entry name" value="RHAMNOGALACTURONAN ACETYLESTERASE"/>
    <property type="match status" value="1"/>
</dbReference>
<dbReference type="InterPro" id="IPR036514">
    <property type="entry name" value="SGNH_hydro_sf"/>
</dbReference>
<dbReference type="CDD" id="cd01821">
    <property type="entry name" value="Rhamnogalacturan_acetylesterase_like"/>
    <property type="match status" value="1"/>
</dbReference>
<accession>A0A161PBX8</accession>